<comment type="caution">
    <text evidence="2">The sequence shown here is derived from an EMBL/GenBank/DDBJ whole genome shotgun (WGS) entry which is preliminary data.</text>
</comment>
<proteinExistence type="predicted"/>
<gene>
    <name evidence="2" type="ORF">DKX38_027725</name>
</gene>
<reference evidence="3" key="1">
    <citation type="journal article" date="2019" name="Gigascience">
        <title>De novo genome assembly of the endangered Acer yangbiense, a plant species with extremely small populations endemic to Yunnan Province, China.</title>
        <authorList>
            <person name="Yang J."/>
            <person name="Wariss H.M."/>
            <person name="Tao L."/>
            <person name="Zhang R."/>
            <person name="Yun Q."/>
            <person name="Hollingsworth P."/>
            <person name="Dao Z."/>
            <person name="Luo G."/>
            <person name="Guo H."/>
            <person name="Ma Y."/>
            <person name="Sun W."/>
        </authorList>
    </citation>
    <scope>NUCLEOTIDE SEQUENCE [LARGE SCALE GENOMIC DNA]</scope>
    <source>
        <strain evidence="3">cv. br00</strain>
    </source>
</reference>
<accession>A0A5N5J3S4</accession>
<sequence>MQDTDTVSSSGGSLPLGVFNGDGCKQKPFSAIVLSSSCKSTAGGDGDSVPGLGKNKNSEQSGVTGESTWRFRRVGDEELLREFKLSLISSFLKVTLEKKKKKLPWCFPFSSSEKKMDVSYQLVMEKERERGPERFSWQLLGFYGERLNSECYCNRPIITLAKSMDNMSCIRRGVSVVAVPHGTSSRSSRRVCGFVVVSHGTCSRSSSRGCGGVRASMVDSYESSSGFVKRMEQAWLISEMDEMFDAIISIYGKQTGFAYQNVCDAYSNRCRSRVLLAIRTGKLNAIGAGVQDSSFSAITYSVKFLPEIPIVLFVLGKGQCAALIVKELVFEQGGWGSLPFRSSSTVIQLSGR</sequence>
<evidence type="ECO:0000256" key="1">
    <source>
        <dbReference type="SAM" id="MobiDB-lite"/>
    </source>
</evidence>
<name>A0A5N5J3S4_9ROSI</name>
<feature type="region of interest" description="Disordered" evidence="1">
    <location>
        <begin position="42"/>
        <end position="66"/>
    </location>
</feature>
<evidence type="ECO:0000313" key="3">
    <source>
        <dbReference type="Proteomes" id="UP000326939"/>
    </source>
</evidence>
<dbReference type="AlphaFoldDB" id="A0A5N5J3S4"/>
<keyword evidence="3" id="KW-1185">Reference proteome</keyword>
<evidence type="ECO:0000313" key="2">
    <source>
        <dbReference type="EMBL" id="KAB5513819.1"/>
    </source>
</evidence>
<protein>
    <submittedName>
        <fullName evidence="2">Uncharacterized protein</fullName>
    </submittedName>
</protein>
<organism evidence="2 3">
    <name type="scientific">Salix brachista</name>
    <dbReference type="NCBI Taxonomy" id="2182728"/>
    <lineage>
        <taxon>Eukaryota</taxon>
        <taxon>Viridiplantae</taxon>
        <taxon>Streptophyta</taxon>
        <taxon>Embryophyta</taxon>
        <taxon>Tracheophyta</taxon>
        <taxon>Spermatophyta</taxon>
        <taxon>Magnoliopsida</taxon>
        <taxon>eudicotyledons</taxon>
        <taxon>Gunneridae</taxon>
        <taxon>Pentapetalae</taxon>
        <taxon>rosids</taxon>
        <taxon>fabids</taxon>
        <taxon>Malpighiales</taxon>
        <taxon>Salicaceae</taxon>
        <taxon>Saliceae</taxon>
        <taxon>Salix</taxon>
    </lineage>
</organism>
<dbReference type="Proteomes" id="UP000326939">
    <property type="component" value="Chromosome 18"/>
</dbReference>
<dbReference type="EMBL" id="VDCV01000018">
    <property type="protein sequence ID" value="KAB5513819.1"/>
    <property type="molecule type" value="Genomic_DNA"/>
</dbReference>